<feature type="domain" description="SnoaL-like" evidence="1">
    <location>
        <begin position="15"/>
        <end position="113"/>
    </location>
</feature>
<evidence type="ECO:0000313" key="3">
    <source>
        <dbReference type="Proteomes" id="UP000063429"/>
    </source>
</evidence>
<dbReference type="EMBL" id="CP011409">
    <property type="protein sequence ID" value="AKZ63757.1"/>
    <property type="molecule type" value="Genomic_DNA"/>
</dbReference>
<evidence type="ECO:0000259" key="1">
    <source>
        <dbReference type="Pfam" id="PF12680"/>
    </source>
</evidence>
<proteinExistence type="predicted"/>
<dbReference type="InterPro" id="IPR037401">
    <property type="entry name" value="SnoaL-like"/>
</dbReference>
<dbReference type="InterPro" id="IPR032710">
    <property type="entry name" value="NTF2-like_dom_sf"/>
</dbReference>
<dbReference type="RefSeq" id="WP_053198615.1">
    <property type="nucleotide sequence ID" value="NZ_CP011409.1"/>
</dbReference>
<keyword evidence="3" id="KW-1185">Reference proteome</keyword>
<sequence>MTNLNNEQTSKLVDLYIAVWNEPDAARRAGLIDELWTADASYRDPLMQGEGHAAISQLVAAVHERFPGFRFSRIGAADSHGDHLRFSWALGLDGEEAMIKGTDYAVLEGGRLRSMTGFLDQVPA</sequence>
<gene>
    <name evidence="2" type="ORF">F506_14750</name>
</gene>
<dbReference type="SUPFAM" id="SSF54427">
    <property type="entry name" value="NTF2-like"/>
    <property type="match status" value="1"/>
</dbReference>
<dbReference type="Proteomes" id="UP000063429">
    <property type="component" value="Chromosome"/>
</dbReference>
<evidence type="ECO:0000313" key="2">
    <source>
        <dbReference type="EMBL" id="AKZ63757.1"/>
    </source>
</evidence>
<protein>
    <submittedName>
        <fullName evidence="2">Polyketide cyclase</fullName>
    </submittedName>
</protein>
<dbReference type="Pfam" id="PF12680">
    <property type="entry name" value="SnoaL_2"/>
    <property type="match status" value="1"/>
</dbReference>
<name>A0ABM5V2G4_9BURK</name>
<organism evidence="2 3">
    <name type="scientific">Herbaspirillum hiltneri N3</name>
    <dbReference type="NCBI Taxonomy" id="1262470"/>
    <lineage>
        <taxon>Bacteria</taxon>
        <taxon>Pseudomonadati</taxon>
        <taxon>Pseudomonadota</taxon>
        <taxon>Betaproteobacteria</taxon>
        <taxon>Burkholderiales</taxon>
        <taxon>Oxalobacteraceae</taxon>
        <taxon>Herbaspirillum</taxon>
    </lineage>
</organism>
<reference evidence="3" key="1">
    <citation type="journal article" date="2015" name="Genome Announc.">
        <title>Complete Genome Sequence of Herbaspirillum hiltneri N3 (DSM 17495), Isolated from Surface-Sterilized Wheat Roots.</title>
        <authorList>
            <person name="Guizelini D."/>
            <person name="Saizaki P.M."/>
            <person name="Coimbra N.A."/>
            <person name="Weiss V.A."/>
            <person name="Faoro H."/>
            <person name="Sfeir M.Z."/>
            <person name="Baura V.A."/>
            <person name="Monteiro R.A."/>
            <person name="Chubatsu L.S."/>
            <person name="Souza E.M."/>
            <person name="Cruz L.M."/>
            <person name="Pedrosa F.O."/>
            <person name="Raittz R.T."/>
            <person name="Marchaukoski J.N."/>
            <person name="Steffens M.B."/>
        </authorList>
    </citation>
    <scope>NUCLEOTIDE SEQUENCE [LARGE SCALE GENOMIC DNA]</scope>
    <source>
        <strain evidence="3">N3</strain>
    </source>
</reference>
<accession>A0ABM5V2G4</accession>
<dbReference type="Gene3D" id="3.10.450.50">
    <property type="match status" value="1"/>
</dbReference>